<feature type="region of interest" description="Disordered" evidence="1">
    <location>
        <begin position="158"/>
        <end position="177"/>
    </location>
</feature>
<gene>
    <name evidence="3" type="ORF">RM780_15205</name>
</gene>
<dbReference type="SUPFAM" id="SSF55729">
    <property type="entry name" value="Acyl-CoA N-acyltransferases (Nat)"/>
    <property type="match status" value="1"/>
</dbReference>
<evidence type="ECO:0000313" key="3">
    <source>
        <dbReference type="EMBL" id="MDT0308300.1"/>
    </source>
</evidence>
<dbReference type="InterPro" id="IPR000182">
    <property type="entry name" value="GNAT_dom"/>
</dbReference>
<dbReference type="Proteomes" id="UP001183388">
    <property type="component" value="Unassembled WGS sequence"/>
</dbReference>
<evidence type="ECO:0000259" key="2">
    <source>
        <dbReference type="PROSITE" id="PS51186"/>
    </source>
</evidence>
<dbReference type="InterPro" id="IPR016181">
    <property type="entry name" value="Acyl_CoA_acyltransferase"/>
</dbReference>
<keyword evidence="4" id="KW-1185">Reference proteome</keyword>
<comment type="caution">
    <text evidence="3">The sequence shown here is derived from an EMBL/GenBank/DDBJ whole genome shotgun (WGS) entry which is preliminary data.</text>
</comment>
<evidence type="ECO:0000313" key="4">
    <source>
        <dbReference type="Proteomes" id="UP001183388"/>
    </source>
</evidence>
<dbReference type="Gene3D" id="3.40.630.30">
    <property type="match status" value="1"/>
</dbReference>
<sequence length="177" mass="19393">MGTVFLRRLTRWQAETEREDIADLYVAALRGEPGQDRAAFLRALVDRDAQQPEFTMVVAGDPALAGAAWGHRADRGGAWWERFAEVPTEVAEQTARQVFVVAGLVVAPRRRREGLATRLQQQLLDRVRTVPALALVPPGNAPARAALQSWGWAKAGQLAPRGGEDTPLEAWLRSPGP</sequence>
<dbReference type="EMBL" id="JAVREN010000020">
    <property type="protein sequence ID" value="MDT0308300.1"/>
    <property type="molecule type" value="Genomic_DNA"/>
</dbReference>
<dbReference type="GO" id="GO:0016746">
    <property type="term" value="F:acyltransferase activity"/>
    <property type="evidence" value="ECO:0007669"/>
    <property type="project" value="UniProtKB-KW"/>
</dbReference>
<reference evidence="4" key="1">
    <citation type="submission" date="2023-07" db="EMBL/GenBank/DDBJ databases">
        <title>30 novel species of actinomycetes from the DSMZ collection.</title>
        <authorList>
            <person name="Nouioui I."/>
        </authorList>
    </citation>
    <scope>NUCLEOTIDE SEQUENCE [LARGE SCALE GENOMIC DNA]</scope>
    <source>
        <strain evidence="4">DSM 44917</strain>
    </source>
</reference>
<feature type="domain" description="N-acetyltransferase" evidence="2">
    <location>
        <begin position="4"/>
        <end position="173"/>
    </location>
</feature>
<dbReference type="EC" id="2.3.1.-" evidence="3"/>
<proteinExistence type="predicted"/>
<accession>A0ABU2L9P4</accession>
<protein>
    <submittedName>
        <fullName evidence="3">GNAT family N-acetyltransferase</fullName>
        <ecNumber evidence="3">2.3.1.-</ecNumber>
    </submittedName>
</protein>
<evidence type="ECO:0000256" key="1">
    <source>
        <dbReference type="SAM" id="MobiDB-lite"/>
    </source>
</evidence>
<organism evidence="3 4">
    <name type="scientific">Streptomyces boetiae</name>
    <dbReference type="NCBI Taxonomy" id="3075541"/>
    <lineage>
        <taxon>Bacteria</taxon>
        <taxon>Bacillati</taxon>
        <taxon>Actinomycetota</taxon>
        <taxon>Actinomycetes</taxon>
        <taxon>Kitasatosporales</taxon>
        <taxon>Streptomycetaceae</taxon>
        <taxon>Streptomyces</taxon>
    </lineage>
</organism>
<keyword evidence="3" id="KW-0012">Acyltransferase</keyword>
<keyword evidence="3" id="KW-0808">Transferase</keyword>
<dbReference type="Pfam" id="PF00583">
    <property type="entry name" value="Acetyltransf_1"/>
    <property type="match status" value="1"/>
</dbReference>
<dbReference type="RefSeq" id="WP_311631245.1">
    <property type="nucleotide sequence ID" value="NZ_JAVREN010000020.1"/>
</dbReference>
<dbReference type="PROSITE" id="PS51186">
    <property type="entry name" value="GNAT"/>
    <property type="match status" value="1"/>
</dbReference>
<name>A0ABU2L9P4_9ACTN</name>